<dbReference type="GO" id="GO:0050660">
    <property type="term" value="F:flavin adenine dinucleotide binding"/>
    <property type="evidence" value="ECO:0007669"/>
    <property type="project" value="TreeGrafter"/>
</dbReference>
<evidence type="ECO:0008006" key="3">
    <source>
        <dbReference type="Google" id="ProtNLM"/>
    </source>
</evidence>
<dbReference type="Gene3D" id="3.50.50.60">
    <property type="entry name" value="FAD/NAD(P)-binding domain"/>
    <property type="match status" value="2"/>
</dbReference>
<reference evidence="2" key="1">
    <citation type="journal article" date="2020" name="Nature">
        <title>Giant virus diversity and host interactions through global metagenomics.</title>
        <authorList>
            <person name="Schulz F."/>
            <person name="Roux S."/>
            <person name="Paez-Espino D."/>
            <person name="Jungbluth S."/>
            <person name="Walsh D.A."/>
            <person name="Denef V.J."/>
            <person name="McMahon K.D."/>
            <person name="Konstantinidis K.T."/>
            <person name="Eloe-Fadrosh E.A."/>
            <person name="Kyrpides N.C."/>
            <person name="Woyke T."/>
        </authorList>
    </citation>
    <scope>NUCLEOTIDE SEQUENCE</scope>
    <source>
        <strain evidence="2">GVMAG-M-3300013285-6</strain>
    </source>
</reference>
<dbReference type="Pfam" id="PF13738">
    <property type="entry name" value="Pyr_redox_3"/>
    <property type="match status" value="1"/>
</dbReference>
<name>A0A6C0BKD5_9ZZZZ</name>
<dbReference type="PRINTS" id="PR00368">
    <property type="entry name" value="FADPNR"/>
</dbReference>
<keyword evidence="1" id="KW-0560">Oxidoreductase</keyword>
<dbReference type="SUPFAM" id="SSF51905">
    <property type="entry name" value="FAD/NAD(P)-binding domain"/>
    <property type="match status" value="1"/>
</dbReference>
<dbReference type="EMBL" id="MN739169">
    <property type="protein sequence ID" value="QHS92144.1"/>
    <property type="molecule type" value="Genomic_DNA"/>
</dbReference>
<dbReference type="PANTHER" id="PTHR43539">
    <property type="entry name" value="FLAVIN-BINDING MONOOXYGENASE-LIKE PROTEIN (AFU_ORTHOLOGUE AFUA_4G09220)"/>
    <property type="match status" value="1"/>
</dbReference>
<organism evidence="2">
    <name type="scientific">viral metagenome</name>
    <dbReference type="NCBI Taxonomy" id="1070528"/>
    <lineage>
        <taxon>unclassified sequences</taxon>
        <taxon>metagenomes</taxon>
        <taxon>organismal metagenomes</taxon>
    </lineage>
</organism>
<dbReference type="GO" id="GO:0005788">
    <property type="term" value="C:endoplasmic reticulum lumen"/>
    <property type="evidence" value="ECO:0007669"/>
    <property type="project" value="TreeGrafter"/>
</dbReference>
<dbReference type="GO" id="GO:0036503">
    <property type="term" value="P:ERAD pathway"/>
    <property type="evidence" value="ECO:0007669"/>
    <property type="project" value="TreeGrafter"/>
</dbReference>
<dbReference type="PANTHER" id="PTHR43539:SF23">
    <property type="entry name" value="FAD-DEPENDENT OXIDOREDUCTASE DOMAIN-CONTAINING PROTEIN 2"/>
    <property type="match status" value="1"/>
</dbReference>
<evidence type="ECO:0000313" key="2">
    <source>
        <dbReference type="EMBL" id="QHS92144.1"/>
    </source>
</evidence>
<accession>A0A6C0BKD5</accession>
<dbReference type="AlphaFoldDB" id="A0A6C0BKD5"/>
<dbReference type="GO" id="GO:0004497">
    <property type="term" value="F:monooxygenase activity"/>
    <property type="evidence" value="ECO:0007669"/>
    <property type="project" value="TreeGrafter"/>
</dbReference>
<proteinExistence type="predicted"/>
<sequence length="537" mass="62463">MNFETIIVGGGPAALQLGYFLQKGGHKYVILEKAPIAGSFFDRYPLSGKLISINKKHTGSSDPEFNLRHDWNSLLSDDETMRFTNYSDEYYPDQKDLVRYLNDFATKFQLNIKYNSEVLEINKEEDSTYSLDVIHDGKKDIKEFTCTKLVIATGLSKEVKPNFVEDVKRKIMHYKDYPKDYFKKAENLEQFKNKSVLIIGSGNSAFELGNLLTPYTSNIVISGRSTKPWAMTTHYTGDLRSVYLPFYDTFLLKSQNAFHTGESKRRFIDQETSAAPYVLSLKCSASCEVKHTFTFGSKSEFDHVIYCTGWKFDDSLFQFEVAIVQNEKYPSINMNYESGNNKNLFFIGSLMHAHDYKESSGGFIHGFRYLIKLFYQINYSNKYDLQTFNVKGNFKPLLDYIYKRINQSSALYQMYGKMCDIFYHDIKKGEVVYYSNVHINLLNSKMFKEINQYFYTLNFEYGTTLITNIKELGRNEVTIGRESHSFLLHPILNIFLPDENGQKVIVDRVHFSEDLLADFSDKDKYYEKMGRALRMFF</sequence>
<dbReference type="InterPro" id="IPR036188">
    <property type="entry name" value="FAD/NAD-bd_sf"/>
</dbReference>
<dbReference type="InterPro" id="IPR050982">
    <property type="entry name" value="Auxin_biosynth/cation_transpt"/>
</dbReference>
<protein>
    <recommendedName>
        <fullName evidence="3">FAD/NAD(P)-binding domain-containing protein</fullName>
    </recommendedName>
</protein>
<evidence type="ECO:0000256" key="1">
    <source>
        <dbReference type="ARBA" id="ARBA00023002"/>
    </source>
</evidence>